<dbReference type="AlphaFoldDB" id="A0AA43ZDU2"/>
<accession>A0AA43ZDU2</accession>
<proteinExistence type="predicted"/>
<gene>
    <name evidence="1" type="ORF">G8E10_04685</name>
</gene>
<sequence>MTELLEKAVEATRALPAVVQDEIARTMLILAREESEPVPLSAGELAAIAVSKSAAARGEFATDEDMRLIWAAHGL</sequence>
<reference evidence="1" key="1">
    <citation type="submission" date="2020-03" db="EMBL/GenBank/DDBJ databases">
        <title>Ferranicluibacter endophyticum gen. nov., sp. nov., a new genus isolated from Rubus ulmifolius Schott. stem.</title>
        <authorList>
            <person name="Roca-Couso R."/>
            <person name="Flores-Felix J.D."/>
            <person name="Igual J.M."/>
            <person name="Rivas R."/>
        </authorList>
    </citation>
    <scope>NUCLEOTIDE SEQUENCE</scope>
    <source>
        <strain evidence="1">CRRU44</strain>
    </source>
</reference>
<dbReference type="RefSeq" id="WP_167127430.1">
    <property type="nucleotide sequence ID" value="NZ_JAANCM010000002.1"/>
</dbReference>
<dbReference type="EMBL" id="JAANCM010000002">
    <property type="protein sequence ID" value="NHT75052.1"/>
    <property type="molecule type" value="Genomic_DNA"/>
</dbReference>
<organism evidence="1 2">
    <name type="scientific">Ferranicluibacter rubi</name>
    <dbReference type="NCBI Taxonomy" id="2715133"/>
    <lineage>
        <taxon>Bacteria</taxon>
        <taxon>Pseudomonadati</taxon>
        <taxon>Pseudomonadota</taxon>
        <taxon>Alphaproteobacteria</taxon>
        <taxon>Hyphomicrobiales</taxon>
        <taxon>Rhizobiaceae</taxon>
        <taxon>Ferranicluibacter</taxon>
    </lineage>
</organism>
<protein>
    <submittedName>
        <fullName evidence="1">Uncharacterized protein</fullName>
    </submittedName>
</protein>
<evidence type="ECO:0000313" key="1">
    <source>
        <dbReference type="EMBL" id="NHT75052.1"/>
    </source>
</evidence>
<keyword evidence="2" id="KW-1185">Reference proteome</keyword>
<evidence type="ECO:0000313" key="2">
    <source>
        <dbReference type="Proteomes" id="UP001155840"/>
    </source>
</evidence>
<comment type="caution">
    <text evidence="1">The sequence shown here is derived from an EMBL/GenBank/DDBJ whole genome shotgun (WGS) entry which is preliminary data.</text>
</comment>
<name>A0AA43ZDU2_9HYPH</name>
<dbReference type="Proteomes" id="UP001155840">
    <property type="component" value="Unassembled WGS sequence"/>
</dbReference>